<dbReference type="GO" id="GO:0160240">
    <property type="term" value="P:RNA polymerase II transcription initiation surveillance"/>
    <property type="evidence" value="ECO:0007669"/>
    <property type="project" value="UniProtKB-ARBA"/>
</dbReference>
<keyword evidence="11" id="KW-1185">Reference proteome</keyword>
<evidence type="ECO:0000256" key="2">
    <source>
        <dbReference type="ARBA" id="ARBA00006009"/>
    </source>
</evidence>
<dbReference type="Proteomes" id="UP000001593">
    <property type="component" value="Unassembled WGS sequence"/>
</dbReference>
<dbReference type="InParanoid" id="A7SYY9"/>
<keyword evidence="4" id="KW-0479">Metal-binding</keyword>
<reference evidence="10 11" key="1">
    <citation type="journal article" date="2007" name="Science">
        <title>Sea anemone genome reveals ancestral eumetazoan gene repertoire and genomic organization.</title>
        <authorList>
            <person name="Putnam N.H."/>
            <person name="Srivastava M."/>
            <person name="Hellsten U."/>
            <person name="Dirks B."/>
            <person name="Chapman J."/>
            <person name="Salamov A."/>
            <person name="Terry A."/>
            <person name="Shapiro H."/>
            <person name="Lindquist E."/>
            <person name="Kapitonov V.V."/>
            <person name="Jurka J."/>
            <person name="Genikhovich G."/>
            <person name="Grigoriev I.V."/>
            <person name="Lucas S.M."/>
            <person name="Steele R.E."/>
            <person name="Finnerty J.R."/>
            <person name="Technau U."/>
            <person name="Martindale M.Q."/>
            <person name="Rokhsar D.S."/>
        </authorList>
    </citation>
    <scope>NUCLEOTIDE SEQUENCE [LARGE SCALE GENOMIC DNA]</scope>
    <source>
        <strain evidence="11">CH2 X CH6</strain>
    </source>
</reference>
<dbReference type="OMA" id="HECHSHY"/>
<dbReference type="HOGENOM" id="CLU_194193_0_0_1"/>
<dbReference type="PhylomeDB" id="A7SYY9"/>
<dbReference type="eggNOG" id="KOG4323">
    <property type="taxonomic scope" value="Eukaryota"/>
</dbReference>
<accession>A7SYY9</accession>
<dbReference type="InterPro" id="IPR039054">
    <property type="entry name" value="Int12_PHD"/>
</dbReference>
<dbReference type="InterPro" id="IPR013083">
    <property type="entry name" value="Znf_RING/FYVE/PHD"/>
</dbReference>
<feature type="non-terminal residue" evidence="10">
    <location>
        <position position="67"/>
    </location>
</feature>
<dbReference type="OrthoDB" id="5846437at2759"/>
<dbReference type="InterPro" id="IPR019787">
    <property type="entry name" value="Znf_PHD-finger"/>
</dbReference>
<feature type="domain" description="PHD-type" evidence="9">
    <location>
        <begin position="8"/>
        <end position="65"/>
    </location>
</feature>
<dbReference type="AlphaFoldDB" id="A7SYY9"/>
<dbReference type="FunFam" id="3.30.40.10:FF:000101">
    <property type="entry name" value="Integrator complex subunit 12"/>
    <property type="match status" value="1"/>
</dbReference>
<dbReference type="PROSITE" id="PS01359">
    <property type="entry name" value="ZF_PHD_1"/>
    <property type="match status" value="1"/>
</dbReference>
<proteinExistence type="inferred from homology"/>
<dbReference type="STRING" id="45351.A7SYY9"/>
<gene>
    <name evidence="10" type="ORF">NEMVEDRAFT_v1g138493</name>
</gene>
<evidence type="ECO:0000313" key="11">
    <source>
        <dbReference type="Proteomes" id="UP000001593"/>
    </source>
</evidence>
<evidence type="ECO:0000256" key="5">
    <source>
        <dbReference type="ARBA" id="ARBA00022771"/>
    </source>
</evidence>
<dbReference type="SMART" id="SM00249">
    <property type="entry name" value="PHD"/>
    <property type="match status" value="1"/>
</dbReference>
<dbReference type="KEGG" id="nve:5501939"/>
<dbReference type="GO" id="GO:0160232">
    <property type="term" value="C:INTAC complex"/>
    <property type="evidence" value="ECO:0007669"/>
    <property type="project" value="UniProtKB-ARBA"/>
</dbReference>
<comment type="similarity">
    <text evidence="2">Belongs to the Integrator subunit 12 family.</text>
</comment>
<dbReference type="GO" id="GO:0008270">
    <property type="term" value="F:zinc ion binding"/>
    <property type="evidence" value="ECO:0007669"/>
    <property type="project" value="UniProtKB-KW"/>
</dbReference>
<dbReference type="SUPFAM" id="SSF57903">
    <property type="entry name" value="FYVE/PHD zinc finger"/>
    <property type="match status" value="1"/>
</dbReference>
<evidence type="ECO:0000256" key="7">
    <source>
        <dbReference type="ARBA" id="ARBA00023242"/>
    </source>
</evidence>
<dbReference type="InterPro" id="IPR019786">
    <property type="entry name" value="Zinc_finger_PHD-type_CS"/>
</dbReference>
<evidence type="ECO:0000256" key="3">
    <source>
        <dbReference type="ARBA" id="ARBA00016814"/>
    </source>
</evidence>
<keyword evidence="7" id="KW-0539">Nucleus</keyword>
<evidence type="ECO:0000256" key="8">
    <source>
        <dbReference type="PROSITE-ProRule" id="PRU00146"/>
    </source>
</evidence>
<evidence type="ECO:0000256" key="4">
    <source>
        <dbReference type="ARBA" id="ARBA00022723"/>
    </source>
</evidence>
<keyword evidence="5 8" id="KW-0863">Zinc-finger</keyword>
<evidence type="ECO:0000259" key="9">
    <source>
        <dbReference type="PROSITE" id="PS50016"/>
    </source>
</evidence>
<sequence length="67" mass="7775">EDLAIDLGVSCSVCDHSENKMTGNKLVECHECHSHYHQKCHEPRVSDEDANDLRLVWYCTLCIKKMR</sequence>
<dbReference type="GO" id="GO:0032039">
    <property type="term" value="C:integrator complex"/>
    <property type="evidence" value="ECO:0007669"/>
    <property type="project" value="UniProtKB-ARBA"/>
</dbReference>
<dbReference type="Pfam" id="PF00628">
    <property type="entry name" value="PHD"/>
    <property type="match status" value="1"/>
</dbReference>
<protein>
    <recommendedName>
        <fullName evidence="3">Integrator complex subunit 12</fullName>
    </recommendedName>
</protein>
<name>A7SYY9_NEMVE</name>
<evidence type="ECO:0000256" key="6">
    <source>
        <dbReference type="ARBA" id="ARBA00022833"/>
    </source>
</evidence>
<dbReference type="InterPro" id="IPR001965">
    <property type="entry name" value="Znf_PHD"/>
</dbReference>
<dbReference type="PROSITE" id="PS50016">
    <property type="entry name" value="ZF_PHD_2"/>
    <property type="match status" value="1"/>
</dbReference>
<evidence type="ECO:0000256" key="1">
    <source>
        <dbReference type="ARBA" id="ARBA00004123"/>
    </source>
</evidence>
<dbReference type="GO" id="GO:0016180">
    <property type="term" value="P:snRNA processing"/>
    <property type="evidence" value="ECO:0007669"/>
    <property type="project" value="UniProtKB-ARBA"/>
</dbReference>
<organism evidence="10 11">
    <name type="scientific">Nematostella vectensis</name>
    <name type="common">Starlet sea anemone</name>
    <dbReference type="NCBI Taxonomy" id="45351"/>
    <lineage>
        <taxon>Eukaryota</taxon>
        <taxon>Metazoa</taxon>
        <taxon>Cnidaria</taxon>
        <taxon>Anthozoa</taxon>
        <taxon>Hexacorallia</taxon>
        <taxon>Actiniaria</taxon>
        <taxon>Edwardsiidae</taxon>
        <taxon>Nematostella</taxon>
    </lineage>
</organism>
<comment type="subcellular location">
    <subcellularLocation>
        <location evidence="1">Nucleus</location>
    </subcellularLocation>
</comment>
<keyword evidence="6" id="KW-0862">Zinc</keyword>
<dbReference type="InterPro" id="IPR011011">
    <property type="entry name" value="Znf_FYVE_PHD"/>
</dbReference>
<dbReference type="Gene3D" id="3.30.40.10">
    <property type="entry name" value="Zinc/RING finger domain, C3HC4 (zinc finger)"/>
    <property type="match status" value="1"/>
</dbReference>
<feature type="non-terminal residue" evidence="10">
    <location>
        <position position="1"/>
    </location>
</feature>
<dbReference type="CDD" id="cd15501">
    <property type="entry name" value="PHD_Int12"/>
    <property type="match status" value="1"/>
</dbReference>
<dbReference type="EMBL" id="DS469939">
    <property type="protein sequence ID" value="EDO31076.1"/>
    <property type="molecule type" value="Genomic_DNA"/>
</dbReference>
<evidence type="ECO:0000313" key="10">
    <source>
        <dbReference type="EMBL" id="EDO31076.1"/>
    </source>
</evidence>